<accession>A0ABV4BV56</accession>
<protein>
    <submittedName>
        <fullName evidence="3">NifU family protein</fullName>
    </submittedName>
</protein>
<dbReference type="InterPro" id="IPR034904">
    <property type="entry name" value="FSCA_dom_sf"/>
</dbReference>
<keyword evidence="4" id="KW-1185">Reference proteome</keyword>
<proteinExistence type="predicted"/>
<dbReference type="Gene3D" id="3.30.300.130">
    <property type="entry name" value="Fe-S cluster assembly (FSCA)"/>
    <property type="match status" value="1"/>
</dbReference>
<evidence type="ECO:0000259" key="2">
    <source>
        <dbReference type="Pfam" id="PF01106"/>
    </source>
</evidence>
<gene>
    <name evidence="3" type="ORF">AB8U03_14385</name>
</gene>
<evidence type="ECO:0000313" key="4">
    <source>
        <dbReference type="Proteomes" id="UP001564657"/>
    </source>
</evidence>
<dbReference type="SUPFAM" id="SSF117916">
    <property type="entry name" value="Fe-S cluster assembly (FSCA) domain-like"/>
    <property type="match status" value="1"/>
</dbReference>
<reference evidence="3 4" key="1">
    <citation type="submission" date="2024-08" db="EMBL/GenBank/DDBJ databases">
        <title>Clostridium lapicellarii sp. nov., and Clostridium renhuaiense sp. nov., two species isolated from the mud in a fermentation cellar used for producing sauce-flavour Chinese liquors.</title>
        <authorList>
            <person name="Yang F."/>
            <person name="Wang H."/>
            <person name="Chen L.Q."/>
            <person name="Zhou N."/>
            <person name="Lu J.J."/>
            <person name="Pu X.X."/>
            <person name="Wan B."/>
            <person name="Wang L."/>
            <person name="Liu S.J."/>
        </authorList>
    </citation>
    <scope>NUCLEOTIDE SEQUENCE [LARGE SCALE GENOMIC DNA]</scope>
    <source>
        <strain evidence="3 4">MT-5</strain>
    </source>
</reference>
<comment type="caution">
    <text evidence="3">The sequence shown here is derived from an EMBL/GenBank/DDBJ whole genome shotgun (WGS) entry which is preliminary data.</text>
</comment>
<name>A0ABV4BV56_9CLOT</name>
<dbReference type="Pfam" id="PF01106">
    <property type="entry name" value="NifU"/>
    <property type="match status" value="1"/>
</dbReference>
<evidence type="ECO:0000256" key="1">
    <source>
        <dbReference type="ARBA" id="ARBA00049958"/>
    </source>
</evidence>
<evidence type="ECO:0000313" key="3">
    <source>
        <dbReference type="EMBL" id="MEY8001365.1"/>
    </source>
</evidence>
<comment type="function">
    <text evidence="1">May be involved in the formation or repair of [Fe-S] clusters present in iron-sulfur proteins.</text>
</comment>
<feature type="domain" description="NIF system FeS cluster assembly NifU C-terminal" evidence="2">
    <location>
        <begin position="5"/>
        <end position="71"/>
    </location>
</feature>
<dbReference type="Proteomes" id="UP001564657">
    <property type="component" value="Unassembled WGS sequence"/>
</dbReference>
<organism evidence="3 4">
    <name type="scientific">Clostridium moutaii</name>
    <dbReference type="NCBI Taxonomy" id="3240932"/>
    <lineage>
        <taxon>Bacteria</taxon>
        <taxon>Bacillati</taxon>
        <taxon>Bacillota</taxon>
        <taxon>Clostridia</taxon>
        <taxon>Eubacteriales</taxon>
        <taxon>Clostridiaceae</taxon>
        <taxon>Clostridium</taxon>
    </lineage>
</organism>
<dbReference type="InterPro" id="IPR001075">
    <property type="entry name" value="NIF_FeS_clus_asmbl_NifU_C"/>
</dbReference>
<dbReference type="PANTHER" id="PTHR11178">
    <property type="entry name" value="IRON-SULFUR CLUSTER SCAFFOLD PROTEIN NFU-RELATED"/>
    <property type="match status" value="1"/>
</dbReference>
<sequence length="92" mass="10557">MKEKILKVIDEKIRPYLNSHNGNIEIVEIKDEIVKIRLLGQCSNCISTRYTIEDVIESSLKSEIPEIKKVEIIDYISEDTLNLAKKILSKGL</sequence>
<dbReference type="EMBL" id="JBGEWD010000017">
    <property type="protein sequence ID" value="MEY8001365.1"/>
    <property type="molecule type" value="Genomic_DNA"/>
</dbReference>
<dbReference type="RefSeq" id="WP_369705258.1">
    <property type="nucleotide sequence ID" value="NZ_JBGEWD010000017.1"/>
</dbReference>